<keyword evidence="10" id="KW-1185">Reference proteome</keyword>
<dbReference type="Proteomes" id="UP000193834">
    <property type="component" value="Unassembled WGS sequence"/>
</dbReference>
<dbReference type="GO" id="GO:0004560">
    <property type="term" value="F:alpha-L-fucosidase activity"/>
    <property type="evidence" value="ECO:0007669"/>
    <property type="project" value="InterPro"/>
</dbReference>
<dbReference type="AlphaFoldDB" id="A0A1X7J478"/>
<evidence type="ECO:0000256" key="4">
    <source>
        <dbReference type="ARBA" id="ARBA00022729"/>
    </source>
</evidence>
<dbReference type="RefSeq" id="WP_085493356.1">
    <property type="nucleotide sequence ID" value="NZ_FXAZ01000001.1"/>
</dbReference>
<evidence type="ECO:0000259" key="7">
    <source>
        <dbReference type="Pfam" id="PF01120"/>
    </source>
</evidence>
<dbReference type="OrthoDB" id="107551at2"/>
<dbReference type="Gene3D" id="3.20.20.80">
    <property type="entry name" value="Glycosidases"/>
    <property type="match status" value="1"/>
</dbReference>
<dbReference type="GO" id="GO:0006004">
    <property type="term" value="P:fucose metabolic process"/>
    <property type="evidence" value="ECO:0007669"/>
    <property type="project" value="InterPro"/>
</dbReference>
<keyword evidence="6" id="KW-0326">Glycosidase</keyword>
<keyword evidence="5" id="KW-0378">Hydrolase</keyword>
<sequence>MHEREQLRHHLNHIDDIIERGNYAPNWDSLSHYEIPDWYQDAKFGIFIHWGVYAVPSYNSEWYARNMYIEGTDAYNHHVAHYGTQDKFGYKDFIPQFKAEKFNAEEWMQIVRQSGAKFVVPVAEHHDGFPMYDCPFTDWNAVKMGPHRDIIQELSNAARQQHLIFGVSSHRAENWWFFNGGRQFDSDVNDPQNAGLYGPAEKCDPKGWIPERQPHEAFLDDWLARTCDLIDRYEPQLLWFDWWIREPSFKPYLKRLAAYYYNKGLDWNRGVAINYKEDAFQEGTAVFDVERGQLDDIRPSFWQTDTSVSENSWSYTSHHRYKTADSIIGDLIDIVSKNGALLLNIGPRPDGTIPEQEQEILKAIGQWLAVYGEAIYSTRPWKVFGEGPTKIESGSFTDTKRKPFTAQDIRFTTREGRLYAILMKKPDNHRILIQSLAETLRLYPNQIESVELLGYSGELEWTRNEHGLTVVLPEDHLIHGAFALRIR</sequence>
<evidence type="ECO:0000256" key="5">
    <source>
        <dbReference type="ARBA" id="ARBA00022801"/>
    </source>
</evidence>
<dbReference type="PRINTS" id="PR00741">
    <property type="entry name" value="GLHYDRLASE29"/>
</dbReference>
<dbReference type="Pfam" id="PF16757">
    <property type="entry name" value="Fucosidase_C"/>
    <property type="match status" value="1"/>
</dbReference>
<keyword evidence="4" id="KW-0732">Signal</keyword>
<dbReference type="Gene3D" id="2.60.40.1180">
    <property type="entry name" value="Golgi alpha-mannosidase II"/>
    <property type="match status" value="1"/>
</dbReference>
<evidence type="ECO:0000256" key="1">
    <source>
        <dbReference type="ARBA" id="ARBA00004071"/>
    </source>
</evidence>
<dbReference type="PANTHER" id="PTHR10030:SF37">
    <property type="entry name" value="ALPHA-L-FUCOSIDASE-RELATED"/>
    <property type="match status" value="1"/>
</dbReference>
<evidence type="ECO:0000313" key="10">
    <source>
        <dbReference type="Proteomes" id="UP000193834"/>
    </source>
</evidence>
<comment type="function">
    <text evidence="1">Alpha-L-fucosidase is responsible for hydrolyzing the alpha-1,6-linked fucose joined to the reducing-end N-acetylglucosamine of the carbohydrate moieties of glycoproteins.</text>
</comment>
<evidence type="ECO:0000313" key="9">
    <source>
        <dbReference type="EMBL" id="SMG22391.1"/>
    </source>
</evidence>
<dbReference type="STRING" id="1852522.SAMN06295960_1186"/>
<dbReference type="InterPro" id="IPR057739">
    <property type="entry name" value="Glyco_hydro_29_N"/>
</dbReference>
<dbReference type="GO" id="GO:0005764">
    <property type="term" value="C:lysosome"/>
    <property type="evidence" value="ECO:0007669"/>
    <property type="project" value="TreeGrafter"/>
</dbReference>
<dbReference type="EC" id="3.2.1.51" evidence="3"/>
<evidence type="ECO:0000259" key="8">
    <source>
        <dbReference type="Pfam" id="PF16757"/>
    </source>
</evidence>
<dbReference type="InterPro" id="IPR000933">
    <property type="entry name" value="Glyco_hydro_29"/>
</dbReference>
<feature type="domain" description="Glycoside hydrolase family 29 N-terminal" evidence="7">
    <location>
        <begin position="19"/>
        <end position="373"/>
    </location>
</feature>
<dbReference type="InterPro" id="IPR016286">
    <property type="entry name" value="FUC_metazoa-typ"/>
</dbReference>
<dbReference type="PANTHER" id="PTHR10030">
    <property type="entry name" value="ALPHA-L-FUCOSIDASE"/>
    <property type="match status" value="1"/>
</dbReference>
<accession>A0A1X7J478</accession>
<evidence type="ECO:0000256" key="6">
    <source>
        <dbReference type="ARBA" id="ARBA00023295"/>
    </source>
</evidence>
<evidence type="ECO:0000256" key="3">
    <source>
        <dbReference type="ARBA" id="ARBA00012662"/>
    </source>
</evidence>
<feature type="domain" description="Alpha-L-fucosidase C-terminal" evidence="8">
    <location>
        <begin position="404"/>
        <end position="475"/>
    </location>
</feature>
<organism evidence="9 10">
    <name type="scientific">Paenibacillus aquistagni</name>
    <dbReference type="NCBI Taxonomy" id="1852522"/>
    <lineage>
        <taxon>Bacteria</taxon>
        <taxon>Bacillati</taxon>
        <taxon>Bacillota</taxon>
        <taxon>Bacilli</taxon>
        <taxon>Bacillales</taxon>
        <taxon>Paenibacillaceae</taxon>
        <taxon>Paenibacillus</taxon>
    </lineage>
</organism>
<proteinExistence type="inferred from homology"/>
<dbReference type="SMART" id="SM00812">
    <property type="entry name" value="Alpha_L_fucos"/>
    <property type="match status" value="1"/>
</dbReference>
<dbReference type="FunFam" id="3.20.20.80:FF:000158">
    <property type="entry name" value="Exported alpha-L-fucosidase"/>
    <property type="match status" value="1"/>
</dbReference>
<dbReference type="Pfam" id="PF01120">
    <property type="entry name" value="Alpha_L_fucos"/>
    <property type="match status" value="1"/>
</dbReference>
<dbReference type="SUPFAM" id="SSF51445">
    <property type="entry name" value="(Trans)glycosidases"/>
    <property type="match status" value="1"/>
</dbReference>
<gene>
    <name evidence="9" type="ORF">SAMN06295960_1186</name>
</gene>
<comment type="similarity">
    <text evidence="2">Belongs to the glycosyl hydrolase 29 family.</text>
</comment>
<dbReference type="GO" id="GO:0016139">
    <property type="term" value="P:glycoside catabolic process"/>
    <property type="evidence" value="ECO:0007669"/>
    <property type="project" value="TreeGrafter"/>
</dbReference>
<evidence type="ECO:0000256" key="2">
    <source>
        <dbReference type="ARBA" id="ARBA00007951"/>
    </source>
</evidence>
<dbReference type="EMBL" id="FXAZ01000001">
    <property type="protein sequence ID" value="SMG22391.1"/>
    <property type="molecule type" value="Genomic_DNA"/>
</dbReference>
<dbReference type="InterPro" id="IPR013780">
    <property type="entry name" value="Glyco_hydro_b"/>
</dbReference>
<name>A0A1X7J478_9BACL</name>
<dbReference type="InterPro" id="IPR017853">
    <property type="entry name" value="GH"/>
</dbReference>
<reference evidence="9 10" key="1">
    <citation type="submission" date="2017-04" db="EMBL/GenBank/DDBJ databases">
        <authorList>
            <person name="Afonso C.L."/>
            <person name="Miller P.J."/>
            <person name="Scott M.A."/>
            <person name="Spackman E."/>
            <person name="Goraichik I."/>
            <person name="Dimitrov K.M."/>
            <person name="Suarez D.L."/>
            <person name="Swayne D.E."/>
        </authorList>
    </citation>
    <scope>NUCLEOTIDE SEQUENCE [LARGE SCALE GENOMIC DNA]</scope>
    <source>
        <strain evidence="9 10">11</strain>
    </source>
</reference>
<protein>
    <recommendedName>
        <fullName evidence="3">alpha-L-fucosidase</fullName>
        <ecNumber evidence="3">3.2.1.51</ecNumber>
    </recommendedName>
</protein>
<dbReference type="InterPro" id="IPR031919">
    <property type="entry name" value="Fucosidase_C"/>
</dbReference>
<dbReference type="PIRSF" id="PIRSF001092">
    <property type="entry name" value="Alpha-L-fucosidase"/>
    <property type="match status" value="1"/>
</dbReference>